<dbReference type="EMBL" id="ATLV01024426">
    <property type="status" value="NOT_ANNOTATED_CDS"/>
    <property type="molecule type" value="Genomic_DNA"/>
</dbReference>
<name>A0A084WME6_ANOSI</name>
<protein>
    <submittedName>
        <fullName evidence="2 3">Calcium/calmodulin-dependent serine/threonine-protein kinase 1-like isoform 1</fullName>
    </submittedName>
</protein>
<evidence type="ECO:0000313" key="2">
    <source>
        <dbReference type="EMBL" id="KFB51390.1"/>
    </source>
</evidence>
<feature type="compositionally biased region" description="Basic residues" evidence="1">
    <location>
        <begin position="150"/>
        <end position="159"/>
    </location>
</feature>
<dbReference type="VEuPathDB" id="VectorBase:ASIC019809"/>
<reference evidence="3" key="2">
    <citation type="submission" date="2020-05" db="UniProtKB">
        <authorList>
            <consortium name="EnsemblMetazoa"/>
        </authorList>
    </citation>
    <scope>IDENTIFICATION</scope>
</reference>
<proteinExistence type="predicted"/>
<evidence type="ECO:0000256" key="1">
    <source>
        <dbReference type="SAM" id="MobiDB-lite"/>
    </source>
</evidence>
<keyword evidence="2" id="KW-0418">Kinase</keyword>
<keyword evidence="4" id="KW-1185">Reference proteome</keyword>
<reference evidence="2 4" key="1">
    <citation type="journal article" date="2014" name="BMC Genomics">
        <title>Genome sequence of Anopheles sinensis provides insight into genetics basis of mosquito competence for malaria parasites.</title>
        <authorList>
            <person name="Zhou D."/>
            <person name="Zhang D."/>
            <person name="Ding G."/>
            <person name="Shi L."/>
            <person name="Hou Q."/>
            <person name="Ye Y."/>
            <person name="Xu Y."/>
            <person name="Zhou H."/>
            <person name="Xiong C."/>
            <person name="Li S."/>
            <person name="Yu J."/>
            <person name="Hong S."/>
            <person name="Yu X."/>
            <person name="Zou P."/>
            <person name="Chen C."/>
            <person name="Chang X."/>
            <person name="Wang W."/>
            <person name="Lv Y."/>
            <person name="Sun Y."/>
            <person name="Ma L."/>
            <person name="Shen B."/>
            <person name="Zhu C."/>
        </authorList>
    </citation>
    <scope>NUCLEOTIDE SEQUENCE [LARGE SCALE GENOMIC DNA]</scope>
</reference>
<sequence>MPTAICPDAKAYAFYRIPRQHTNECECDRLRRCCRCLHFGKGRSPVPETQHPIGVDTVKGTPFCDFRQRNRVTAKCLCDPVVRGSGKEKCILHAFLFRWPTSSALGGQKVSLRASARTRTDNATLTAEEKKEKVTQRNSPGGGGLDPIRRKLIKSRTYH</sequence>
<feature type="region of interest" description="Disordered" evidence="1">
    <location>
        <begin position="116"/>
        <end position="159"/>
    </location>
</feature>
<dbReference type="GO" id="GO:0016301">
    <property type="term" value="F:kinase activity"/>
    <property type="evidence" value="ECO:0007669"/>
    <property type="project" value="UniProtKB-KW"/>
</dbReference>
<accession>A0A084WME6</accession>
<evidence type="ECO:0000313" key="4">
    <source>
        <dbReference type="Proteomes" id="UP000030765"/>
    </source>
</evidence>
<dbReference type="EnsemblMetazoa" id="ASIC019809-RA">
    <property type="protein sequence ID" value="ASIC019809-PA"/>
    <property type="gene ID" value="ASIC019809"/>
</dbReference>
<gene>
    <name evidence="2" type="ORF">ZHAS_00019809</name>
</gene>
<evidence type="ECO:0000313" key="3">
    <source>
        <dbReference type="EnsemblMetazoa" id="ASIC019809-PA"/>
    </source>
</evidence>
<dbReference type="Proteomes" id="UP000030765">
    <property type="component" value="Unassembled WGS sequence"/>
</dbReference>
<organism evidence="2">
    <name type="scientific">Anopheles sinensis</name>
    <name type="common">Mosquito</name>
    <dbReference type="NCBI Taxonomy" id="74873"/>
    <lineage>
        <taxon>Eukaryota</taxon>
        <taxon>Metazoa</taxon>
        <taxon>Ecdysozoa</taxon>
        <taxon>Arthropoda</taxon>
        <taxon>Hexapoda</taxon>
        <taxon>Insecta</taxon>
        <taxon>Pterygota</taxon>
        <taxon>Neoptera</taxon>
        <taxon>Endopterygota</taxon>
        <taxon>Diptera</taxon>
        <taxon>Nematocera</taxon>
        <taxon>Culicoidea</taxon>
        <taxon>Culicidae</taxon>
        <taxon>Anophelinae</taxon>
        <taxon>Anopheles</taxon>
    </lineage>
</organism>
<keyword evidence="2" id="KW-0808">Transferase</keyword>
<dbReference type="EMBL" id="KE525352">
    <property type="protein sequence ID" value="KFB51390.1"/>
    <property type="molecule type" value="Genomic_DNA"/>
</dbReference>
<dbReference type="AlphaFoldDB" id="A0A084WME6"/>